<name>A0ABV8B0D1_9BACI</name>
<dbReference type="Proteomes" id="UP001595752">
    <property type="component" value="Unassembled WGS sequence"/>
</dbReference>
<accession>A0ABV8B0D1</accession>
<proteinExistence type="predicted"/>
<protein>
    <submittedName>
        <fullName evidence="1">YceD family protein</fullName>
    </submittedName>
</protein>
<gene>
    <name evidence="1" type="ORF">ACFOU2_03945</name>
</gene>
<keyword evidence="2" id="KW-1185">Reference proteome</keyword>
<evidence type="ECO:0000313" key="1">
    <source>
        <dbReference type="EMBL" id="MFC3882690.1"/>
    </source>
</evidence>
<dbReference type="EMBL" id="JBHRZT010000020">
    <property type="protein sequence ID" value="MFC3882690.1"/>
    <property type="molecule type" value="Genomic_DNA"/>
</dbReference>
<dbReference type="Pfam" id="PF02620">
    <property type="entry name" value="YceD"/>
    <property type="match status" value="1"/>
</dbReference>
<evidence type="ECO:0000313" key="2">
    <source>
        <dbReference type="Proteomes" id="UP001595752"/>
    </source>
</evidence>
<sequence length="172" mass="19769">MKWSVHQLYKLQQKGLKLDEYVDMSEAKEVEPQIRAIKPVHVTGRADISTTKVTFHLNISGEMTLPCSRTLVDVPYPFQVETTETFMLKPVEFELEEDVHYVKGEVVDLDPIIKEHILLEVPMQVFCENPNAEGAAPQSGKDWEVVTEQEKIDQIDPRLAALQNFFKKDDKK</sequence>
<dbReference type="RefSeq" id="WP_377912391.1">
    <property type="nucleotide sequence ID" value="NZ_JBHRZT010000020.1"/>
</dbReference>
<comment type="caution">
    <text evidence="1">The sequence shown here is derived from an EMBL/GenBank/DDBJ whole genome shotgun (WGS) entry which is preliminary data.</text>
</comment>
<reference evidence="2" key="1">
    <citation type="journal article" date="2019" name="Int. J. Syst. Evol. Microbiol.">
        <title>The Global Catalogue of Microorganisms (GCM) 10K type strain sequencing project: providing services to taxonomists for standard genome sequencing and annotation.</title>
        <authorList>
            <consortium name="The Broad Institute Genomics Platform"/>
            <consortium name="The Broad Institute Genome Sequencing Center for Infectious Disease"/>
            <person name="Wu L."/>
            <person name="Ma J."/>
        </authorList>
    </citation>
    <scope>NUCLEOTIDE SEQUENCE [LARGE SCALE GENOMIC DNA]</scope>
    <source>
        <strain evidence="2">CCUG 61889</strain>
    </source>
</reference>
<organism evidence="1 2">
    <name type="scientific">Bacillus songklensis</name>
    <dbReference type="NCBI Taxonomy" id="1069116"/>
    <lineage>
        <taxon>Bacteria</taxon>
        <taxon>Bacillati</taxon>
        <taxon>Bacillota</taxon>
        <taxon>Bacilli</taxon>
        <taxon>Bacillales</taxon>
        <taxon>Bacillaceae</taxon>
        <taxon>Bacillus</taxon>
    </lineage>
</organism>
<dbReference type="InterPro" id="IPR003772">
    <property type="entry name" value="YceD"/>
</dbReference>